<accession>A0AAE3SVK3</accession>
<name>A0AAE3SVK3_9HYPH</name>
<protein>
    <submittedName>
        <fullName evidence="2">CinA family protein</fullName>
    </submittedName>
</protein>
<dbReference type="Gene3D" id="3.90.950.20">
    <property type="entry name" value="CinA-like"/>
    <property type="match status" value="1"/>
</dbReference>
<evidence type="ECO:0000313" key="2">
    <source>
        <dbReference type="EMBL" id="MCX8997763.1"/>
    </source>
</evidence>
<reference evidence="2" key="1">
    <citation type="submission" date="2022-07" db="EMBL/GenBank/DDBJ databases">
        <title>Ectorhizobium quercum gen.nov., sp. nov.</title>
        <authorList>
            <person name="Ma T."/>
            <person name="Li Y."/>
        </authorList>
    </citation>
    <scope>NUCLEOTIDE SEQUENCE</scope>
    <source>
        <strain evidence="2">BDR2-2</strain>
    </source>
</reference>
<gene>
    <name evidence="2" type="ORF">NOF55_11690</name>
</gene>
<dbReference type="Pfam" id="PF02464">
    <property type="entry name" value="CinA"/>
    <property type="match status" value="1"/>
</dbReference>
<dbReference type="InterPro" id="IPR036653">
    <property type="entry name" value="CinA-like_C"/>
</dbReference>
<dbReference type="SUPFAM" id="SSF142433">
    <property type="entry name" value="CinA-like"/>
    <property type="match status" value="1"/>
</dbReference>
<sequence>MSLFPAEIEALAARIVTEFSARDVTVATAESCTGGLIAGALTEIAGSSSVVDRGFVTYSNEAKQQMIGVKAETLARVGAVSKETALEMAKGALRAAGTRLAVAVTGIAGPGGGSPEKPVGLVHIAAASTAGTVLHREMRYGNLDREGIRLATVKTALELLLEVVRTNPTGE</sequence>
<dbReference type="Proteomes" id="UP001208771">
    <property type="component" value="Unassembled WGS sequence"/>
</dbReference>
<keyword evidence="3" id="KW-1185">Reference proteome</keyword>
<dbReference type="NCBIfam" id="TIGR00199">
    <property type="entry name" value="PncC_domain"/>
    <property type="match status" value="1"/>
</dbReference>
<organism evidence="2 3">
    <name type="scientific">Ectorhizobium quercum</name>
    <dbReference type="NCBI Taxonomy" id="2965071"/>
    <lineage>
        <taxon>Bacteria</taxon>
        <taxon>Pseudomonadati</taxon>
        <taxon>Pseudomonadota</taxon>
        <taxon>Alphaproteobacteria</taxon>
        <taxon>Hyphomicrobiales</taxon>
        <taxon>Rhizobiaceae</taxon>
        <taxon>Ectorhizobium</taxon>
    </lineage>
</organism>
<proteinExistence type="predicted"/>
<evidence type="ECO:0000259" key="1">
    <source>
        <dbReference type="Pfam" id="PF02464"/>
    </source>
</evidence>
<comment type="caution">
    <text evidence="2">The sequence shown here is derived from an EMBL/GenBank/DDBJ whole genome shotgun (WGS) entry which is preliminary data.</text>
</comment>
<dbReference type="EMBL" id="JANFPI010000003">
    <property type="protein sequence ID" value="MCX8997763.1"/>
    <property type="molecule type" value="Genomic_DNA"/>
</dbReference>
<feature type="domain" description="CinA C-terminal" evidence="1">
    <location>
        <begin position="9"/>
        <end position="163"/>
    </location>
</feature>
<dbReference type="AlphaFoldDB" id="A0AAE3SVK3"/>
<dbReference type="RefSeq" id="WP_306411536.1">
    <property type="nucleotide sequence ID" value="NZ_JANFPI010000003.1"/>
</dbReference>
<evidence type="ECO:0000313" key="3">
    <source>
        <dbReference type="Proteomes" id="UP001208771"/>
    </source>
</evidence>
<dbReference type="InterPro" id="IPR008136">
    <property type="entry name" value="CinA_C"/>
</dbReference>